<reference evidence="1 2" key="1">
    <citation type="submission" date="2023-03" db="EMBL/GenBank/DDBJ databases">
        <title>High recombination rates correlate with genetic variation in Cardiocondyla obscurior ants.</title>
        <authorList>
            <person name="Errbii M."/>
        </authorList>
    </citation>
    <scope>NUCLEOTIDE SEQUENCE [LARGE SCALE GENOMIC DNA]</scope>
    <source>
        <strain evidence="1">Alpha-2009</strain>
        <tissue evidence="1">Whole body</tissue>
    </source>
</reference>
<dbReference type="AlphaFoldDB" id="A0AAW2ERR3"/>
<dbReference type="EMBL" id="JADYXP020000019">
    <property type="protein sequence ID" value="KAL0104941.1"/>
    <property type="molecule type" value="Genomic_DNA"/>
</dbReference>
<organism evidence="1 2">
    <name type="scientific">Cardiocondyla obscurior</name>
    <dbReference type="NCBI Taxonomy" id="286306"/>
    <lineage>
        <taxon>Eukaryota</taxon>
        <taxon>Metazoa</taxon>
        <taxon>Ecdysozoa</taxon>
        <taxon>Arthropoda</taxon>
        <taxon>Hexapoda</taxon>
        <taxon>Insecta</taxon>
        <taxon>Pterygota</taxon>
        <taxon>Neoptera</taxon>
        <taxon>Endopterygota</taxon>
        <taxon>Hymenoptera</taxon>
        <taxon>Apocrita</taxon>
        <taxon>Aculeata</taxon>
        <taxon>Formicoidea</taxon>
        <taxon>Formicidae</taxon>
        <taxon>Myrmicinae</taxon>
        <taxon>Cardiocondyla</taxon>
    </lineage>
</organism>
<proteinExistence type="predicted"/>
<gene>
    <name evidence="1" type="ORF">PUN28_016528</name>
</gene>
<name>A0AAW2ERR3_9HYME</name>
<keyword evidence="2" id="KW-1185">Reference proteome</keyword>
<sequence length="140" mass="15501">MITAADGFCITKKKKNLYSRARQTSCRWPTLRLEPPSLMWASRPISFNSTSSRARHNGSSLPENRNGSCGIMLILERRSCKPIWPESIPSISIKPSTSAKRKSAWIRDDLPAPVLPTIPTFSRGKITKLRFLSTGGSNGA</sequence>
<accession>A0AAW2ERR3</accession>
<evidence type="ECO:0000313" key="2">
    <source>
        <dbReference type="Proteomes" id="UP001430953"/>
    </source>
</evidence>
<comment type="caution">
    <text evidence="1">The sequence shown here is derived from an EMBL/GenBank/DDBJ whole genome shotgun (WGS) entry which is preliminary data.</text>
</comment>
<dbReference type="Proteomes" id="UP001430953">
    <property type="component" value="Unassembled WGS sequence"/>
</dbReference>
<protein>
    <submittedName>
        <fullName evidence="1">Uncharacterized protein</fullName>
    </submittedName>
</protein>
<evidence type="ECO:0000313" key="1">
    <source>
        <dbReference type="EMBL" id="KAL0104941.1"/>
    </source>
</evidence>